<feature type="signal peptide" evidence="2">
    <location>
        <begin position="1"/>
        <end position="26"/>
    </location>
</feature>
<organism evidence="3 4">
    <name type="scientific">Phormidium tenue FACHB-1050</name>
    <dbReference type="NCBI Taxonomy" id="2692857"/>
    <lineage>
        <taxon>Bacteria</taxon>
        <taxon>Bacillati</taxon>
        <taxon>Cyanobacteriota</taxon>
        <taxon>Cyanophyceae</taxon>
        <taxon>Oscillatoriophycideae</taxon>
        <taxon>Oscillatoriales</taxon>
        <taxon>Oscillatoriaceae</taxon>
        <taxon>Phormidium</taxon>
    </lineage>
</organism>
<keyword evidence="1" id="KW-0472">Membrane</keyword>
<feature type="transmembrane region" description="Helical" evidence="1">
    <location>
        <begin position="320"/>
        <end position="340"/>
    </location>
</feature>
<evidence type="ECO:0000313" key="3">
    <source>
        <dbReference type="EMBL" id="MBD2315371.1"/>
    </source>
</evidence>
<evidence type="ECO:0000313" key="4">
    <source>
        <dbReference type="Proteomes" id="UP000618445"/>
    </source>
</evidence>
<feature type="transmembrane region" description="Helical" evidence="1">
    <location>
        <begin position="352"/>
        <end position="376"/>
    </location>
</feature>
<evidence type="ECO:0000256" key="2">
    <source>
        <dbReference type="SAM" id="SignalP"/>
    </source>
</evidence>
<feature type="transmembrane region" description="Helical" evidence="1">
    <location>
        <begin position="225"/>
        <end position="244"/>
    </location>
</feature>
<feature type="transmembrane region" description="Helical" evidence="1">
    <location>
        <begin position="192"/>
        <end position="213"/>
    </location>
</feature>
<dbReference type="RefSeq" id="WP_190575398.1">
    <property type="nucleotide sequence ID" value="NZ_CAWPQU010000001.1"/>
</dbReference>
<keyword evidence="1" id="KW-1133">Transmembrane helix</keyword>
<comment type="caution">
    <text evidence="3">The sequence shown here is derived from an EMBL/GenBank/DDBJ whole genome shotgun (WGS) entry which is preliminary data.</text>
</comment>
<gene>
    <name evidence="3" type="ORF">H6G05_00730</name>
</gene>
<sequence length="377" mass="42508">MKWKLSKLIGVLAIAMIVLFASTASANAPPPPPMNWFTFSYPVGQQTLQGLQIVECNTATCEQPRLFIQYGECRDEGCLKSPAVALNIDKSYRFTCASDRCLLVSDLVNTFPVDRTKPQEDPNKWFRLIGQFSDRLRLSPVLLKNPREKAASFPHSGVWQVQVTQDSLQVIQEEDKLAYFILTPVQEYTSQMFLTGWLLTITSELLVGAIFLWWRKASQPKIFRVLIAIAMVNLFSYPVVWSFFPSLEPFQILLGRYFGISSLFVAMFYSLAMHVERQASSKKIVFFSLLIFIGMNILGGFIALWFGYGNRIPIAEGIPYRFTLPISEIFAVVYEAWLISTLSLGQLSLKQAGLLSLLTNVTSLLLGFIIFGVSFLA</sequence>
<protein>
    <submittedName>
        <fullName evidence="3">Uncharacterized protein</fullName>
    </submittedName>
</protein>
<keyword evidence="1" id="KW-0812">Transmembrane</keyword>
<keyword evidence="2" id="KW-0732">Signal</keyword>
<feature type="transmembrane region" description="Helical" evidence="1">
    <location>
        <begin position="250"/>
        <end position="272"/>
    </location>
</feature>
<keyword evidence="4" id="KW-1185">Reference proteome</keyword>
<proteinExistence type="predicted"/>
<accession>A0ABR8C486</accession>
<name>A0ABR8C486_9CYAN</name>
<feature type="transmembrane region" description="Helical" evidence="1">
    <location>
        <begin position="284"/>
        <end position="308"/>
    </location>
</feature>
<dbReference type="Proteomes" id="UP000618445">
    <property type="component" value="Unassembled WGS sequence"/>
</dbReference>
<feature type="chain" id="PRO_5046619236" evidence="2">
    <location>
        <begin position="27"/>
        <end position="377"/>
    </location>
</feature>
<evidence type="ECO:0000256" key="1">
    <source>
        <dbReference type="SAM" id="Phobius"/>
    </source>
</evidence>
<dbReference type="EMBL" id="JACJQY010000001">
    <property type="protein sequence ID" value="MBD2315371.1"/>
    <property type="molecule type" value="Genomic_DNA"/>
</dbReference>
<reference evidence="3 4" key="1">
    <citation type="journal article" date="2020" name="ISME J.">
        <title>Comparative genomics reveals insights into cyanobacterial evolution and habitat adaptation.</title>
        <authorList>
            <person name="Chen M.Y."/>
            <person name="Teng W.K."/>
            <person name="Zhao L."/>
            <person name="Hu C.X."/>
            <person name="Zhou Y.K."/>
            <person name="Han B.P."/>
            <person name="Song L.R."/>
            <person name="Shu W.S."/>
        </authorList>
    </citation>
    <scope>NUCLEOTIDE SEQUENCE [LARGE SCALE GENOMIC DNA]</scope>
    <source>
        <strain evidence="3 4">FACHB-1050</strain>
    </source>
</reference>